<feature type="compositionally biased region" description="Basic and acidic residues" evidence="1">
    <location>
        <begin position="55"/>
        <end position="65"/>
    </location>
</feature>
<comment type="caution">
    <text evidence="2">The sequence shown here is derived from an EMBL/GenBank/DDBJ whole genome shotgun (WGS) entry which is preliminary data.</text>
</comment>
<protein>
    <submittedName>
        <fullName evidence="2">Uncharacterized protein</fullName>
    </submittedName>
</protein>
<sequence length="111" mass="12766">MSCIRRRNNVAEPRMLRFFSCRVEARRLMAFDDKGDIDRLFACFKCGISPPASALRDRSGTDGKPARFAKGGHRPLDKNEEGSRCKRVDENSMERQKASFIRHHLKLKIAK</sequence>
<accession>A0A835QRD4</accession>
<reference evidence="2 3" key="1">
    <citation type="journal article" date="2020" name="Nat. Food">
        <title>A phased Vanilla planifolia genome enables genetic improvement of flavour and production.</title>
        <authorList>
            <person name="Hasing T."/>
            <person name="Tang H."/>
            <person name="Brym M."/>
            <person name="Khazi F."/>
            <person name="Huang T."/>
            <person name="Chambers A.H."/>
        </authorList>
    </citation>
    <scope>NUCLEOTIDE SEQUENCE [LARGE SCALE GENOMIC DNA]</scope>
    <source>
        <tissue evidence="2">Leaf</tissue>
    </source>
</reference>
<evidence type="ECO:0000313" key="3">
    <source>
        <dbReference type="Proteomes" id="UP000636800"/>
    </source>
</evidence>
<dbReference type="AlphaFoldDB" id="A0A835QRD4"/>
<gene>
    <name evidence="2" type="ORF">HPP92_015080</name>
</gene>
<feature type="compositionally biased region" description="Basic and acidic residues" evidence="1">
    <location>
        <begin position="74"/>
        <end position="95"/>
    </location>
</feature>
<organism evidence="2 3">
    <name type="scientific">Vanilla planifolia</name>
    <name type="common">Vanilla</name>
    <dbReference type="NCBI Taxonomy" id="51239"/>
    <lineage>
        <taxon>Eukaryota</taxon>
        <taxon>Viridiplantae</taxon>
        <taxon>Streptophyta</taxon>
        <taxon>Embryophyta</taxon>
        <taxon>Tracheophyta</taxon>
        <taxon>Spermatophyta</taxon>
        <taxon>Magnoliopsida</taxon>
        <taxon>Liliopsida</taxon>
        <taxon>Asparagales</taxon>
        <taxon>Orchidaceae</taxon>
        <taxon>Vanilloideae</taxon>
        <taxon>Vanilleae</taxon>
        <taxon>Vanilla</taxon>
    </lineage>
</organism>
<feature type="region of interest" description="Disordered" evidence="1">
    <location>
        <begin position="53"/>
        <end position="95"/>
    </location>
</feature>
<name>A0A835QRD4_VANPL</name>
<evidence type="ECO:0000256" key="1">
    <source>
        <dbReference type="SAM" id="MobiDB-lite"/>
    </source>
</evidence>
<dbReference type="EMBL" id="JADCNL010000007">
    <property type="protein sequence ID" value="KAG0473223.1"/>
    <property type="molecule type" value="Genomic_DNA"/>
</dbReference>
<dbReference type="Proteomes" id="UP000636800">
    <property type="component" value="Chromosome 7"/>
</dbReference>
<proteinExistence type="predicted"/>
<dbReference type="OrthoDB" id="5379943at2759"/>
<keyword evidence="3" id="KW-1185">Reference proteome</keyword>
<evidence type="ECO:0000313" key="2">
    <source>
        <dbReference type="EMBL" id="KAG0473223.1"/>
    </source>
</evidence>